<dbReference type="PANTHER" id="PTHR45835">
    <property type="entry name" value="YALI0A06105P"/>
    <property type="match status" value="1"/>
</dbReference>
<dbReference type="EMBL" id="CP133612">
    <property type="protein sequence ID" value="WMV07797.1"/>
    <property type="molecule type" value="Genomic_DNA"/>
</dbReference>
<proteinExistence type="predicted"/>
<accession>A0AAF0PN57</accession>
<dbReference type="Proteomes" id="UP001234989">
    <property type="component" value="Chromosome 1"/>
</dbReference>
<protein>
    <recommendedName>
        <fullName evidence="4">Integrase catalytic domain-containing protein</fullName>
    </recommendedName>
</protein>
<dbReference type="PANTHER" id="PTHR45835:SF91">
    <property type="entry name" value="RETROTRANSPOSON, TY3-GYPSY SUBCLASS-LIKE PROTEIN"/>
    <property type="match status" value="1"/>
</dbReference>
<sequence>MPWTTSRVVLSLVGARQRSLGPDVRLRDPLSVMVLTMDRGGARGSPLQKQSRNFSKGRPTAGPMDAEVKEKQDSDPALLQLKGAVHQHKVEKDGQAKRTIQTLEDMLRACMIDFKGSLDDKLPLIEFAYNNRYHSSIQMAPYEALYGRRCRSPVGWFEVGEAALIWIDSVHDAM</sequence>
<dbReference type="GO" id="GO:0003676">
    <property type="term" value="F:nucleic acid binding"/>
    <property type="evidence" value="ECO:0007669"/>
    <property type="project" value="InterPro"/>
</dbReference>
<evidence type="ECO:0008006" key="4">
    <source>
        <dbReference type="Google" id="ProtNLM"/>
    </source>
</evidence>
<evidence type="ECO:0000313" key="2">
    <source>
        <dbReference type="EMBL" id="WMV07797.1"/>
    </source>
</evidence>
<name>A0AAF0PN57_SOLVR</name>
<dbReference type="InterPro" id="IPR036397">
    <property type="entry name" value="RNaseH_sf"/>
</dbReference>
<organism evidence="2 3">
    <name type="scientific">Solanum verrucosum</name>
    <dbReference type="NCBI Taxonomy" id="315347"/>
    <lineage>
        <taxon>Eukaryota</taxon>
        <taxon>Viridiplantae</taxon>
        <taxon>Streptophyta</taxon>
        <taxon>Embryophyta</taxon>
        <taxon>Tracheophyta</taxon>
        <taxon>Spermatophyta</taxon>
        <taxon>Magnoliopsida</taxon>
        <taxon>eudicotyledons</taxon>
        <taxon>Gunneridae</taxon>
        <taxon>Pentapetalae</taxon>
        <taxon>asterids</taxon>
        <taxon>lamiids</taxon>
        <taxon>Solanales</taxon>
        <taxon>Solanaceae</taxon>
        <taxon>Solanoideae</taxon>
        <taxon>Solaneae</taxon>
        <taxon>Solanum</taxon>
    </lineage>
</organism>
<evidence type="ECO:0000256" key="1">
    <source>
        <dbReference type="SAM" id="MobiDB-lite"/>
    </source>
</evidence>
<dbReference type="Gene3D" id="3.30.420.10">
    <property type="entry name" value="Ribonuclease H-like superfamily/Ribonuclease H"/>
    <property type="match status" value="1"/>
</dbReference>
<keyword evidence="3" id="KW-1185">Reference proteome</keyword>
<dbReference type="AlphaFoldDB" id="A0AAF0PN57"/>
<dbReference type="InterPro" id="IPR012337">
    <property type="entry name" value="RNaseH-like_sf"/>
</dbReference>
<gene>
    <name evidence="2" type="ORF">MTR67_001182</name>
</gene>
<dbReference type="SUPFAM" id="SSF53098">
    <property type="entry name" value="Ribonuclease H-like"/>
    <property type="match status" value="1"/>
</dbReference>
<evidence type="ECO:0000313" key="3">
    <source>
        <dbReference type="Proteomes" id="UP001234989"/>
    </source>
</evidence>
<feature type="region of interest" description="Disordered" evidence="1">
    <location>
        <begin position="40"/>
        <end position="66"/>
    </location>
</feature>
<reference evidence="2" key="1">
    <citation type="submission" date="2023-08" db="EMBL/GenBank/DDBJ databases">
        <title>A de novo genome assembly of Solanum verrucosum Schlechtendal, a Mexican diploid species geographically isolated from the other diploid A-genome species in potato relatives.</title>
        <authorList>
            <person name="Hosaka K."/>
        </authorList>
    </citation>
    <scope>NUCLEOTIDE SEQUENCE</scope>
    <source>
        <tissue evidence="2">Young leaves</tissue>
    </source>
</reference>